<keyword evidence="4" id="KW-0238">DNA-binding</keyword>
<dbReference type="Pfam" id="PF08281">
    <property type="entry name" value="Sigma70_r4_2"/>
    <property type="match status" value="1"/>
</dbReference>
<dbReference type="Pfam" id="PF04542">
    <property type="entry name" value="Sigma70_r2"/>
    <property type="match status" value="1"/>
</dbReference>
<keyword evidence="2" id="KW-0805">Transcription regulation</keyword>
<proteinExistence type="inferred from homology"/>
<evidence type="ECO:0000256" key="5">
    <source>
        <dbReference type="ARBA" id="ARBA00023163"/>
    </source>
</evidence>
<evidence type="ECO:0000256" key="3">
    <source>
        <dbReference type="ARBA" id="ARBA00023082"/>
    </source>
</evidence>
<evidence type="ECO:0000256" key="2">
    <source>
        <dbReference type="ARBA" id="ARBA00023015"/>
    </source>
</evidence>
<dbReference type="InterPro" id="IPR039425">
    <property type="entry name" value="RNA_pol_sigma-70-like"/>
</dbReference>
<feature type="domain" description="RNA polymerase sigma-70 region 2" evidence="6">
    <location>
        <begin position="58"/>
        <end position="123"/>
    </location>
</feature>
<organism evidence="8 9">
    <name type="scientific">Streptomyces rubradiris</name>
    <name type="common">Streptomyces achromogenes subsp. rubradiris</name>
    <dbReference type="NCBI Taxonomy" id="285531"/>
    <lineage>
        <taxon>Bacteria</taxon>
        <taxon>Bacillati</taxon>
        <taxon>Actinomycetota</taxon>
        <taxon>Actinomycetes</taxon>
        <taxon>Kitasatosporales</taxon>
        <taxon>Streptomycetaceae</taxon>
        <taxon>Streptomyces</taxon>
    </lineage>
</organism>
<keyword evidence="3" id="KW-0731">Sigma factor</keyword>
<name>A0ABQ3RKY1_STRRR</name>
<evidence type="ECO:0000256" key="1">
    <source>
        <dbReference type="ARBA" id="ARBA00010641"/>
    </source>
</evidence>
<reference evidence="9" key="1">
    <citation type="submission" date="2023-07" db="EMBL/GenBank/DDBJ databases">
        <title>Whole genome shotgun sequence of Streptomyces achromogenes subsp. rubradiris NBRC 14000.</title>
        <authorList>
            <person name="Komaki H."/>
            <person name="Tamura T."/>
        </authorList>
    </citation>
    <scope>NUCLEOTIDE SEQUENCE [LARGE SCALE GENOMIC DNA]</scope>
    <source>
        <strain evidence="9">NBRC 14000</strain>
    </source>
</reference>
<keyword evidence="5" id="KW-0804">Transcription</keyword>
<dbReference type="Proteomes" id="UP000646738">
    <property type="component" value="Unassembled WGS sequence"/>
</dbReference>
<dbReference type="NCBIfam" id="TIGR02937">
    <property type="entry name" value="sigma70-ECF"/>
    <property type="match status" value="1"/>
</dbReference>
<sequence length="215" mass="24101">MHHNSLPGTRTAPSLVRGVMIERTVPPPPEPGLPVRDLPDGLLAVRAAEGDEDSFAVLVQRHGRPLLALARCMLGDPQDAEEAVQDAFVSAWRRLPEYRHGAEFRTWMHRITVNRCLTMRRRRPSPLPLDAVAEPAAKDAWSQPARFAEQDAATAALCRALGDLAAGQRICWILREVQGLSYKEISQVTRTSEQTVRGRLFRARRSLQEAMSPWR</sequence>
<dbReference type="PANTHER" id="PTHR43133">
    <property type="entry name" value="RNA POLYMERASE ECF-TYPE SIGMA FACTO"/>
    <property type="match status" value="1"/>
</dbReference>
<dbReference type="InterPro" id="IPR013325">
    <property type="entry name" value="RNA_pol_sigma_r2"/>
</dbReference>
<dbReference type="InterPro" id="IPR007627">
    <property type="entry name" value="RNA_pol_sigma70_r2"/>
</dbReference>
<evidence type="ECO:0000256" key="4">
    <source>
        <dbReference type="ARBA" id="ARBA00023125"/>
    </source>
</evidence>
<evidence type="ECO:0000313" key="8">
    <source>
        <dbReference type="EMBL" id="GHI56516.1"/>
    </source>
</evidence>
<dbReference type="CDD" id="cd06171">
    <property type="entry name" value="Sigma70_r4"/>
    <property type="match status" value="1"/>
</dbReference>
<feature type="domain" description="RNA polymerase sigma factor 70 region 4 type 2" evidence="7">
    <location>
        <begin position="159"/>
        <end position="207"/>
    </location>
</feature>
<dbReference type="SUPFAM" id="SSF88946">
    <property type="entry name" value="Sigma2 domain of RNA polymerase sigma factors"/>
    <property type="match status" value="1"/>
</dbReference>
<dbReference type="GO" id="GO:0000428">
    <property type="term" value="C:DNA-directed RNA polymerase complex"/>
    <property type="evidence" value="ECO:0007669"/>
    <property type="project" value="UniProtKB-KW"/>
</dbReference>
<dbReference type="InterPro" id="IPR014284">
    <property type="entry name" value="RNA_pol_sigma-70_dom"/>
</dbReference>
<dbReference type="InterPro" id="IPR036388">
    <property type="entry name" value="WH-like_DNA-bd_sf"/>
</dbReference>
<gene>
    <name evidence="8" type="primary">rpoE_2</name>
    <name evidence="8" type="ORF">Srubr_63620</name>
</gene>
<dbReference type="InterPro" id="IPR013249">
    <property type="entry name" value="RNA_pol_sigma70_r4_t2"/>
</dbReference>
<evidence type="ECO:0000313" key="9">
    <source>
        <dbReference type="Proteomes" id="UP000646738"/>
    </source>
</evidence>
<protein>
    <submittedName>
        <fullName evidence="8">DNA-directed RNA polymerase sigma-70 factor</fullName>
    </submittedName>
</protein>
<evidence type="ECO:0000259" key="7">
    <source>
        <dbReference type="Pfam" id="PF08281"/>
    </source>
</evidence>
<keyword evidence="8" id="KW-0240">DNA-directed RNA polymerase</keyword>
<dbReference type="InterPro" id="IPR013324">
    <property type="entry name" value="RNA_pol_sigma_r3/r4-like"/>
</dbReference>
<dbReference type="Gene3D" id="1.10.10.10">
    <property type="entry name" value="Winged helix-like DNA-binding domain superfamily/Winged helix DNA-binding domain"/>
    <property type="match status" value="1"/>
</dbReference>
<keyword evidence="9" id="KW-1185">Reference proteome</keyword>
<dbReference type="SUPFAM" id="SSF88659">
    <property type="entry name" value="Sigma3 and sigma4 domains of RNA polymerase sigma factors"/>
    <property type="match status" value="1"/>
</dbReference>
<accession>A0ABQ3RKY1</accession>
<dbReference type="Gene3D" id="1.10.1740.10">
    <property type="match status" value="1"/>
</dbReference>
<dbReference type="EMBL" id="BNEA01000015">
    <property type="protein sequence ID" value="GHI56516.1"/>
    <property type="molecule type" value="Genomic_DNA"/>
</dbReference>
<comment type="caution">
    <text evidence="8">The sequence shown here is derived from an EMBL/GenBank/DDBJ whole genome shotgun (WGS) entry which is preliminary data.</text>
</comment>
<dbReference type="PANTHER" id="PTHR43133:SF8">
    <property type="entry name" value="RNA POLYMERASE SIGMA FACTOR HI_1459-RELATED"/>
    <property type="match status" value="1"/>
</dbReference>
<comment type="similarity">
    <text evidence="1">Belongs to the sigma-70 factor family. ECF subfamily.</text>
</comment>
<evidence type="ECO:0000259" key="6">
    <source>
        <dbReference type="Pfam" id="PF04542"/>
    </source>
</evidence>